<dbReference type="InterPro" id="IPR005224">
    <property type="entry name" value="SfsA"/>
</dbReference>
<dbReference type="Gene3D" id="3.40.1350.60">
    <property type="match status" value="1"/>
</dbReference>
<evidence type="ECO:0000259" key="1">
    <source>
        <dbReference type="Pfam" id="PF03749"/>
    </source>
</evidence>
<organism evidence="3 4">
    <name type="scientific">Candidatus Eisenbergiella intestinigallinarum</name>
    <dbReference type="NCBI Taxonomy" id="2838549"/>
    <lineage>
        <taxon>Bacteria</taxon>
        <taxon>Bacillati</taxon>
        <taxon>Bacillota</taxon>
        <taxon>Clostridia</taxon>
        <taxon>Lachnospirales</taxon>
        <taxon>Lachnospiraceae</taxon>
        <taxon>Eisenbergiella</taxon>
    </lineage>
</organism>
<feature type="domain" description="SfsA N-terminal OB" evidence="2">
    <location>
        <begin position="12"/>
        <end position="76"/>
    </location>
</feature>
<dbReference type="AlphaFoldDB" id="A0A9D2QMD7"/>
<proteinExistence type="inferred from homology"/>
<dbReference type="InterPro" id="IPR040452">
    <property type="entry name" value="SfsA_C"/>
</dbReference>
<dbReference type="PANTHER" id="PTHR30545">
    <property type="entry name" value="SUGAR FERMENTATION STIMULATION PROTEIN A"/>
    <property type="match status" value="1"/>
</dbReference>
<dbReference type="Pfam" id="PF17746">
    <property type="entry name" value="SfsA_N"/>
    <property type="match status" value="1"/>
</dbReference>
<evidence type="ECO:0000313" key="4">
    <source>
        <dbReference type="Proteomes" id="UP000823922"/>
    </source>
</evidence>
<comment type="caution">
    <text evidence="3">The sequence shown here is derived from an EMBL/GenBank/DDBJ whole genome shotgun (WGS) entry which is preliminary data.</text>
</comment>
<dbReference type="PANTHER" id="PTHR30545:SF2">
    <property type="entry name" value="SUGAR FERMENTATION STIMULATION PROTEIN A"/>
    <property type="match status" value="1"/>
</dbReference>
<dbReference type="Pfam" id="PF03749">
    <property type="entry name" value="SfsA"/>
    <property type="match status" value="1"/>
</dbReference>
<gene>
    <name evidence="3" type="ORF">H9926_15165</name>
</gene>
<dbReference type="InterPro" id="IPR041465">
    <property type="entry name" value="SfsA_N"/>
</dbReference>
<dbReference type="Proteomes" id="UP000823922">
    <property type="component" value="Unassembled WGS sequence"/>
</dbReference>
<dbReference type="HAMAP" id="MF_00095">
    <property type="entry name" value="SfsA"/>
    <property type="match status" value="1"/>
</dbReference>
<accession>A0A9D2QMD7</accession>
<name>A0A9D2QMD7_9FIRM</name>
<evidence type="ECO:0000313" key="3">
    <source>
        <dbReference type="EMBL" id="HJC89335.1"/>
    </source>
</evidence>
<dbReference type="Gene3D" id="2.40.50.580">
    <property type="match status" value="1"/>
</dbReference>
<evidence type="ECO:0000259" key="2">
    <source>
        <dbReference type="Pfam" id="PF17746"/>
    </source>
</evidence>
<dbReference type="CDD" id="cd22359">
    <property type="entry name" value="SfsA-like_bacterial"/>
    <property type="match status" value="1"/>
</dbReference>
<reference evidence="3" key="1">
    <citation type="journal article" date="2021" name="PeerJ">
        <title>Extensive microbial diversity within the chicken gut microbiome revealed by metagenomics and culture.</title>
        <authorList>
            <person name="Gilroy R."/>
            <person name="Ravi A."/>
            <person name="Getino M."/>
            <person name="Pursley I."/>
            <person name="Horton D.L."/>
            <person name="Alikhan N.F."/>
            <person name="Baker D."/>
            <person name="Gharbi K."/>
            <person name="Hall N."/>
            <person name="Watson M."/>
            <person name="Adriaenssens E.M."/>
            <person name="Foster-Nyarko E."/>
            <person name="Jarju S."/>
            <person name="Secka A."/>
            <person name="Antonio M."/>
            <person name="Oren A."/>
            <person name="Chaudhuri R.R."/>
            <person name="La Ragione R."/>
            <person name="Hildebrand F."/>
            <person name="Pallen M.J."/>
        </authorList>
    </citation>
    <scope>NUCLEOTIDE SEQUENCE</scope>
    <source>
        <strain evidence="3">ChiBcec1-1630</strain>
    </source>
</reference>
<reference evidence="3" key="2">
    <citation type="submission" date="2021-04" db="EMBL/GenBank/DDBJ databases">
        <authorList>
            <person name="Gilroy R."/>
        </authorList>
    </citation>
    <scope>NUCLEOTIDE SEQUENCE</scope>
    <source>
        <strain evidence="3">ChiBcec1-1630</strain>
    </source>
</reference>
<protein>
    <submittedName>
        <fullName evidence="3">DNA/RNA nuclease SfsA</fullName>
    </submittedName>
</protein>
<feature type="non-terminal residue" evidence="3">
    <location>
        <position position="218"/>
    </location>
</feature>
<dbReference type="GO" id="GO:0003677">
    <property type="term" value="F:DNA binding"/>
    <property type="evidence" value="ECO:0007669"/>
    <property type="project" value="InterPro"/>
</dbReference>
<dbReference type="EMBL" id="DWVS01000398">
    <property type="protein sequence ID" value="HJC89335.1"/>
    <property type="molecule type" value="Genomic_DNA"/>
</dbReference>
<feature type="domain" description="Sugar fermentation stimulation protein C-terminal" evidence="1">
    <location>
        <begin position="81"/>
        <end position="216"/>
    </location>
</feature>
<sequence length="218" mass="24601">MKYSDIHEGIFLERPNRFIAWVQMDGRREKVHVKNTGRCRELLQEGAQVWLEKSANPSRSTAYDLVTVRKGGRLVNMDSTAPNKAAEEWLRAGGLYPDVTEVRPECTFGKSRFDFRVRVRAGADAQADVPADMPADVPADMPEEEIWIEVKGVNLEQDNVALFPDAPSERAVKHVEELMEAKKEGCGAVLLFVVQMEGITRFMPNVRTQPEFAEALLR</sequence>